<feature type="domain" description="HTH hxlR-type" evidence="4">
    <location>
        <begin position="74"/>
        <end position="172"/>
    </location>
</feature>
<dbReference type="Proteomes" id="UP000287547">
    <property type="component" value="Unassembled WGS sequence"/>
</dbReference>
<dbReference type="GO" id="GO:0003677">
    <property type="term" value="F:DNA binding"/>
    <property type="evidence" value="ECO:0007669"/>
    <property type="project" value="UniProtKB-KW"/>
</dbReference>
<dbReference type="InterPro" id="IPR036388">
    <property type="entry name" value="WH-like_DNA-bd_sf"/>
</dbReference>
<sequence>MACACRSTGCTPANVPVARPLPIGVRTASTITASLMAYLLVDLLEASLRRVGLLGASQCEERPVLRQDWSKHPCPIARSLDVVGDPWVMLVLREALLGTTKFEQFREVLQVADNVLARRLAQMVEAGLLLRRPYRGKQRMQHEYVITDAAADFLPVLDALAKWSEKHTQAPARHLEMSILHRSGDHPSSSPTVCSTCGEPLTSADRVYQRRWAGTSAR</sequence>
<accession>A0A428ZHM8</accession>
<evidence type="ECO:0000259" key="4">
    <source>
        <dbReference type="PROSITE" id="PS51118"/>
    </source>
</evidence>
<dbReference type="OrthoDB" id="5181972at2"/>
<dbReference type="PANTHER" id="PTHR33204:SF18">
    <property type="entry name" value="TRANSCRIPTIONAL REGULATORY PROTEIN"/>
    <property type="match status" value="1"/>
</dbReference>
<dbReference type="SUPFAM" id="SSF46785">
    <property type="entry name" value="Winged helix' DNA-binding domain"/>
    <property type="match status" value="1"/>
</dbReference>
<evidence type="ECO:0000256" key="2">
    <source>
        <dbReference type="ARBA" id="ARBA00023125"/>
    </source>
</evidence>
<dbReference type="InterPro" id="IPR002577">
    <property type="entry name" value="HTH_HxlR"/>
</dbReference>
<dbReference type="AlphaFoldDB" id="A0A428ZHM8"/>
<name>A0A428ZHM8_KIBAR</name>
<dbReference type="EMBL" id="QHKI01000006">
    <property type="protein sequence ID" value="RSM87593.1"/>
    <property type="molecule type" value="Genomic_DNA"/>
</dbReference>
<comment type="caution">
    <text evidence="5">The sequence shown here is derived from an EMBL/GenBank/DDBJ whole genome shotgun (WGS) entry which is preliminary data.</text>
</comment>
<protein>
    <recommendedName>
        <fullName evidence="4">HTH hxlR-type domain-containing protein</fullName>
    </recommendedName>
</protein>
<dbReference type="PROSITE" id="PS51118">
    <property type="entry name" value="HTH_HXLR"/>
    <property type="match status" value="1"/>
</dbReference>
<proteinExistence type="predicted"/>
<evidence type="ECO:0000313" key="6">
    <source>
        <dbReference type="Proteomes" id="UP000287547"/>
    </source>
</evidence>
<evidence type="ECO:0000256" key="1">
    <source>
        <dbReference type="ARBA" id="ARBA00023015"/>
    </source>
</evidence>
<evidence type="ECO:0000313" key="5">
    <source>
        <dbReference type="EMBL" id="RSM87593.1"/>
    </source>
</evidence>
<gene>
    <name evidence="5" type="ORF">DMH04_10170</name>
</gene>
<keyword evidence="1" id="KW-0805">Transcription regulation</keyword>
<dbReference type="Gene3D" id="1.10.10.10">
    <property type="entry name" value="Winged helix-like DNA-binding domain superfamily/Winged helix DNA-binding domain"/>
    <property type="match status" value="1"/>
</dbReference>
<reference evidence="5 6" key="1">
    <citation type="submission" date="2018-05" db="EMBL/GenBank/DDBJ databases">
        <title>Evolution of GPA BGCs.</title>
        <authorList>
            <person name="Waglechner N."/>
            <person name="Wright G.D."/>
        </authorList>
    </citation>
    <scope>NUCLEOTIDE SEQUENCE [LARGE SCALE GENOMIC DNA]</scope>
    <source>
        <strain evidence="5 6">A82846</strain>
    </source>
</reference>
<dbReference type="PANTHER" id="PTHR33204">
    <property type="entry name" value="TRANSCRIPTIONAL REGULATOR, MARR FAMILY"/>
    <property type="match status" value="1"/>
</dbReference>
<organism evidence="5 6">
    <name type="scientific">Kibdelosporangium aridum</name>
    <dbReference type="NCBI Taxonomy" id="2030"/>
    <lineage>
        <taxon>Bacteria</taxon>
        <taxon>Bacillati</taxon>
        <taxon>Actinomycetota</taxon>
        <taxon>Actinomycetes</taxon>
        <taxon>Pseudonocardiales</taxon>
        <taxon>Pseudonocardiaceae</taxon>
        <taxon>Kibdelosporangium</taxon>
    </lineage>
</organism>
<keyword evidence="2" id="KW-0238">DNA-binding</keyword>
<evidence type="ECO:0000256" key="3">
    <source>
        <dbReference type="ARBA" id="ARBA00023163"/>
    </source>
</evidence>
<keyword evidence="3" id="KW-0804">Transcription</keyword>
<dbReference type="Pfam" id="PF01638">
    <property type="entry name" value="HxlR"/>
    <property type="match status" value="1"/>
</dbReference>
<dbReference type="InterPro" id="IPR036390">
    <property type="entry name" value="WH_DNA-bd_sf"/>
</dbReference>